<sequence>MIFGAALVGRSVKGTANKKGSKHNAYSLSIIQNNIRISVLSPHSFTQSLKPTKRIG</sequence>
<dbReference type="EMBL" id="FLUQ01000001">
    <property type="protein sequence ID" value="SBW01025.1"/>
    <property type="molecule type" value="Genomic_DNA"/>
</dbReference>
<protein>
    <submittedName>
        <fullName evidence="1">Uncharacterized protein</fullName>
    </submittedName>
</protein>
<proteinExistence type="predicted"/>
<evidence type="ECO:0000313" key="1">
    <source>
        <dbReference type="EMBL" id="SBW01025.1"/>
    </source>
</evidence>
<reference evidence="1" key="1">
    <citation type="submission" date="2016-04" db="EMBL/GenBank/DDBJ databases">
        <authorList>
            <person name="Evans L.H."/>
            <person name="Alamgir A."/>
            <person name="Owens N."/>
            <person name="Weber N.D."/>
            <person name="Virtaneva K."/>
            <person name="Barbian K."/>
            <person name="Babar A."/>
            <person name="Rosenke K."/>
        </authorList>
    </citation>
    <scope>NUCLEOTIDE SEQUENCE</scope>
    <source>
        <strain evidence="1">86</strain>
    </source>
</reference>
<organism evidence="1">
    <name type="scientific">uncultured delta proteobacterium</name>
    <dbReference type="NCBI Taxonomy" id="34034"/>
    <lineage>
        <taxon>Bacteria</taxon>
        <taxon>Deltaproteobacteria</taxon>
        <taxon>environmental samples</taxon>
    </lineage>
</organism>
<accession>A0A212JNX9</accession>
<name>A0A212JNX9_9DELT</name>
<dbReference type="AlphaFoldDB" id="A0A212JNX9"/>
<gene>
    <name evidence="1" type="ORF">KL86DPRO_11885</name>
</gene>